<evidence type="ECO:0000313" key="10">
    <source>
        <dbReference type="EMBL" id="KAF0695211.1"/>
    </source>
</evidence>
<dbReference type="InterPro" id="IPR016135">
    <property type="entry name" value="UBQ-conjugating_enzyme/RWD"/>
</dbReference>
<gene>
    <name evidence="11" type="primary">Aste57867_13975</name>
    <name evidence="10" type="ORF">As57867_013924</name>
    <name evidence="11" type="ORF">ASTE57867_13975</name>
</gene>
<dbReference type="InterPro" id="IPR008883">
    <property type="entry name" value="UEV_N"/>
</dbReference>
<dbReference type="SUPFAM" id="SSF54495">
    <property type="entry name" value="UBC-like"/>
    <property type="match status" value="1"/>
</dbReference>
<dbReference type="EMBL" id="VJMH01005498">
    <property type="protein sequence ID" value="KAF0695211.1"/>
    <property type="molecule type" value="Genomic_DNA"/>
</dbReference>
<evidence type="ECO:0000256" key="3">
    <source>
        <dbReference type="ARBA" id="ARBA00022448"/>
    </source>
</evidence>
<keyword evidence="5" id="KW-0653">Protein transport</keyword>
<comment type="similarity">
    <text evidence="2">Belongs to the ubiquitin-conjugating enzyme family. UEV subfamily.</text>
</comment>
<sequence>MYNNSIANLERILVSLRSYTDATRVRQDVETLLRQIPSLGPQSGIFTHNNGSTSTMLSLSGTIPIYYGGNQYNIPVEIWLPEAYPFAAPTCFVRPTADMMIRPGHPHVDQNGLIHLPYSTNWDSDHSLVELIGYQCSVFGATPPVFRRPANQQPVPAPTYAQPQPQPTYAQQQTYQGGGYAQPQQPPTYAQQPASQYPGSSAYADPSQNYQPYTPPVVDPSVKLKADATEKIQHELQKLYKRIRDEIDLQFETQRDISHGQQRILQGKQSLEQLKAELTAATAQIEATDAQVTAWIESQETQDEVNVDDVLVPSDVLAQQQLDAYAERNAIEDALYFMDRALSNGEIELQEVRKLARKQFMCVALMQKVHDVQHTVASSQR</sequence>
<protein>
    <submittedName>
        <fullName evidence="11">Aste57867_13975 protein</fullName>
    </submittedName>
</protein>
<proteinExistence type="inferred from homology"/>
<dbReference type="CDD" id="cd11685">
    <property type="entry name" value="UEV_TSG101-like"/>
    <property type="match status" value="1"/>
</dbReference>
<dbReference type="GO" id="GO:0043130">
    <property type="term" value="F:ubiquitin binding"/>
    <property type="evidence" value="ECO:0007669"/>
    <property type="project" value="TreeGrafter"/>
</dbReference>
<feature type="region of interest" description="Disordered" evidence="8">
    <location>
        <begin position="147"/>
        <end position="218"/>
    </location>
</feature>
<evidence type="ECO:0000259" key="9">
    <source>
        <dbReference type="PROSITE" id="PS51322"/>
    </source>
</evidence>
<accession>A0A485L049</accession>
<evidence type="ECO:0000256" key="4">
    <source>
        <dbReference type="ARBA" id="ARBA00022753"/>
    </source>
</evidence>
<dbReference type="AlphaFoldDB" id="A0A485L049"/>
<reference evidence="11 12" key="1">
    <citation type="submission" date="2019-03" db="EMBL/GenBank/DDBJ databases">
        <authorList>
            <person name="Gaulin E."/>
            <person name="Dumas B."/>
        </authorList>
    </citation>
    <scope>NUCLEOTIDE SEQUENCE [LARGE SCALE GENOMIC DNA]</scope>
    <source>
        <strain evidence="11">CBS 568.67</strain>
    </source>
</reference>
<keyword evidence="12" id="KW-1185">Reference proteome</keyword>
<dbReference type="PROSITE" id="PS51322">
    <property type="entry name" value="UEV"/>
    <property type="match status" value="1"/>
</dbReference>
<comment type="subcellular location">
    <subcellularLocation>
        <location evidence="1">Endosome</location>
    </subcellularLocation>
</comment>
<keyword evidence="3" id="KW-0813">Transport</keyword>
<reference evidence="10" key="2">
    <citation type="submission" date="2019-06" db="EMBL/GenBank/DDBJ databases">
        <title>Genomics analysis of Aphanomyces spp. identifies a new class of oomycete effector associated with host adaptation.</title>
        <authorList>
            <person name="Gaulin E."/>
        </authorList>
    </citation>
    <scope>NUCLEOTIDE SEQUENCE</scope>
    <source>
        <strain evidence="10">CBS 578.67</strain>
    </source>
</reference>
<feature type="coiled-coil region" evidence="7">
    <location>
        <begin position="264"/>
        <end position="291"/>
    </location>
</feature>
<evidence type="ECO:0000256" key="7">
    <source>
        <dbReference type="SAM" id="Coils"/>
    </source>
</evidence>
<keyword evidence="6 7" id="KW-0175">Coiled coil</keyword>
<keyword evidence="4" id="KW-0967">Endosome</keyword>
<feature type="domain" description="UEV" evidence="9">
    <location>
        <begin position="6"/>
        <end position="149"/>
    </location>
</feature>
<evidence type="ECO:0000256" key="8">
    <source>
        <dbReference type="SAM" id="MobiDB-lite"/>
    </source>
</evidence>
<evidence type="ECO:0000256" key="1">
    <source>
        <dbReference type="ARBA" id="ARBA00004177"/>
    </source>
</evidence>
<dbReference type="PANTHER" id="PTHR23306">
    <property type="entry name" value="TUMOR SUSCEPTIBILITY GENE 101 PROTEIN-RELATED"/>
    <property type="match status" value="1"/>
</dbReference>
<dbReference type="InterPro" id="IPR052070">
    <property type="entry name" value="ESCRT-I_UEV_domain"/>
</dbReference>
<evidence type="ECO:0000256" key="2">
    <source>
        <dbReference type="ARBA" id="ARBA00009594"/>
    </source>
</evidence>
<dbReference type="InterPro" id="IPR037202">
    <property type="entry name" value="ESCRT_assembly_dom"/>
</dbReference>
<dbReference type="InterPro" id="IPR017916">
    <property type="entry name" value="SB_dom"/>
</dbReference>
<dbReference type="OrthoDB" id="306304at2759"/>
<dbReference type="GO" id="GO:0015031">
    <property type="term" value="P:protein transport"/>
    <property type="evidence" value="ECO:0007669"/>
    <property type="project" value="UniProtKB-KW"/>
</dbReference>
<dbReference type="GO" id="GO:0008333">
    <property type="term" value="P:endosome to lysosome transport"/>
    <property type="evidence" value="ECO:0007669"/>
    <property type="project" value="TreeGrafter"/>
</dbReference>
<feature type="compositionally biased region" description="Low complexity" evidence="8">
    <location>
        <begin position="152"/>
        <end position="198"/>
    </location>
</feature>
<dbReference type="Gene3D" id="3.10.110.10">
    <property type="entry name" value="Ubiquitin Conjugating Enzyme"/>
    <property type="match status" value="1"/>
</dbReference>
<evidence type="ECO:0000313" key="11">
    <source>
        <dbReference type="EMBL" id="VFT90805.1"/>
    </source>
</evidence>
<dbReference type="Pfam" id="PF05743">
    <property type="entry name" value="UEV"/>
    <property type="match status" value="1"/>
</dbReference>
<dbReference type="GO" id="GO:0000813">
    <property type="term" value="C:ESCRT I complex"/>
    <property type="evidence" value="ECO:0007669"/>
    <property type="project" value="TreeGrafter"/>
</dbReference>
<evidence type="ECO:0000313" key="12">
    <source>
        <dbReference type="Proteomes" id="UP000332933"/>
    </source>
</evidence>
<dbReference type="Pfam" id="PF09454">
    <property type="entry name" value="Vps23_core"/>
    <property type="match status" value="1"/>
</dbReference>
<dbReference type="EMBL" id="CAADRA010005519">
    <property type="protein sequence ID" value="VFT90805.1"/>
    <property type="molecule type" value="Genomic_DNA"/>
</dbReference>
<dbReference type="Gene3D" id="6.10.140.820">
    <property type="match status" value="1"/>
</dbReference>
<evidence type="ECO:0000256" key="5">
    <source>
        <dbReference type="ARBA" id="ARBA00022927"/>
    </source>
</evidence>
<dbReference type="SUPFAM" id="SSF140111">
    <property type="entry name" value="Endosomal sorting complex assembly domain"/>
    <property type="match status" value="1"/>
</dbReference>
<dbReference type="Proteomes" id="UP000332933">
    <property type="component" value="Unassembled WGS sequence"/>
</dbReference>
<name>A0A485L049_9STRA</name>
<dbReference type="PANTHER" id="PTHR23306:SF3">
    <property type="entry name" value="TUMOR SUPPRESSOR PROTEIN 101"/>
    <property type="match status" value="1"/>
</dbReference>
<organism evidence="11 12">
    <name type="scientific">Aphanomyces stellatus</name>
    <dbReference type="NCBI Taxonomy" id="120398"/>
    <lineage>
        <taxon>Eukaryota</taxon>
        <taxon>Sar</taxon>
        <taxon>Stramenopiles</taxon>
        <taxon>Oomycota</taxon>
        <taxon>Saprolegniomycetes</taxon>
        <taxon>Saprolegniales</taxon>
        <taxon>Verrucalvaceae</taxon>
        <taxon>Aphanomyces</taxon>
    </lineage>
</organism>
<evidence type="ECO:0000256" key="6">
    <source>
        <dbReference type="ARBA" id="ARBA00023054"/>
    </source>
</evidence>